<dbReference type="Proteomes" id="UP001646141">
    <property type="component" value="Unassembled WGS sequence"/>
</dbReference>
<comment type="caution">
    <text evidence="1">The sequence shown here is derived from an EMBL/GenBank/DDBJ whole genome shotgun (WGS) entry which is preliminary data.</text>
</comment>
<accession>A0ABS1SS38</accession>
<gene>
    <name evidence="1" type="ORF">D3226_13525</name>
</gene>
<name>A0ABS1SS38_9MICO</name>
<evidence type="ECO:0008006" key="3">
    <source>
        <dbReference type="Google" id="ProtNLM"/>
    </source>
</evidence>
<proteinExistence type="predicted"/>
<evidence type="ECO:0000313" key="1">
    <source>
        <dbReference type="EMBL" id="MBL3690963.1"/>
    </source>
</evidence>
<organism evidence="1 2">
    <name type="scientific">Leucobacter chromiireducens subsp. chromiireducens</name>
    <dbReference type="NCBI Taxonomy" id="660067"/>
    <lineage>
        <taxon>Bacteria</taxon>
        <taxon>Bacillati</taxon>
        <taxon>Actinomycetota</taxon>
        <taxon>Actinomycetes</taxon>
        <taxon>Micrococcales</taxon>
        <taxon>Microbacteriaceae</taxon>
        <taxon>Leucobacter</taxon>
    </lineage>
</organism>
<sequence length="188" mass="19846">MPRHDLLPGPVQRAELIRGTLVHCGPGVRGAGWPDTPLVRAAALAPWLTPDRTAILLTAAWIWGAAHSAGALLEFASAARANTGSERGVRVRSRQLSPREPELLHLGRATVTTPTRTVADLLRLSAVLTREIHIACRVLAVFRGAGAAQVAAALTAGPAPHRRRALARLARVSQLWLESGAESAAPSS</sequence>
<evidence type="ECO:0000313" key="2">
    <source>
        <dbReference type="Proteomes" id="UP001646141"/>
    </source>
</evidence>
<dbReference type="EMBL" id="QYAD01000005">
    <property type="protein sequence ID" value="MBL3690963.1"/>
    <property type="molecule type" value="Genomic_DNA"/>
</dbReference>
<protein>
    <recommendedName>
        <fullName evidence="3">Transcriptional regulator</fullName>
    </recommendedName>
</protein>
<reference evidence="1 2" key="1">
    <citation type="submission" date="2018-09" db="EMBL/GenBank/DDBJ databases">
        <title>Comparative genomics of Leucobacter spp.</title>
        <authorList>
            <person name="Reis A.C."/>
            <person name="Kolvenbach B.A."/>
            <person name="Corvini P.F.X."/>
            <person name="Nunes O.C."/>
        </authorList>
    </citation>
    <scope>NUCLEOTIDE SEQUENCE [LARGE SCALE GENOMIC DNA]</scope>
    <source>
        <strain evidence="1 2">L-1</strain>
    </source>
</reference>
<keyword evidence="2" id="KW-1185">Reference proteome</keyword>